<keyword evidence="2 5" id="KW-0812">Transmembrane</keyword>
<dbReference type="RefSeq" id="WP_220806435.1">
    <property type="nucleotide sequence ID" value="NZ_BPMK01000001.1"/>
</dbReference>
<evidence type="ECO:0000256" key="3">
    <source>
        <dbReference type="ARBA" id="ARBA00022989"/>
    </source>
</evidence>
<dbReference type="Pfam" id="PF14237">
    <property type="entry name" value="GYF_2"/>
    <property type="match status" value="1"/>
</dbReference>
<evidence type="ECO:0000313" key="9">
    <source>
        <dbReference type="Proteomes" id="UP000887222"/>
    </source>
</evidence>
<proteinExistence type="predicted"/>
<feature type="transmembrane region" description="Helical" evidence="5">
    <location>
        <begin position="92"/>
        <end position="114"/>
    </location>
</feature>
<name>A0ABQ4PZL8_9BURK</name>
<dbReference type="InterPro" id="IPR010432">
    <property type="entry name" value="RDD"/>
</dbReference>
<evidence type="ECO:0000256" key="2">
    <source>
        <dbReference type="ARBA" id="ARBA00022692"/>
    </source>
</evidence>
<evidence type="ECO:0000313" key="8">
    <source>
        <dbReference type="EMBL" id="GIZ50261.1"/>
    </source>
</evidence>
<evidence type="ECO:0000256" key="4">
    <source>
        <dbReference type="ARBA" id="ARBA00023136"/>
    </source>
</evidence>
<evidence type="ECO:0008006" key="10">
    <source>
        <dbReference type="Google" id="ProtNLM"/>
    </source>
</evidence>
<feature type="transmembrane region" description="Helical" evidence="5">
    <location>
        <begin position="230"/>
        <end position="249"/>
    </location>
</feature>
<comment type="subcellular location">
    <subcellularLocation>
        <location evidence="1">Membrane</location>
        <topology evidence="1">Multi-pass membrane protein</topology>
    </subcellularLocation>
</comment>
<dbReference type="Proteomes" id="UP000887222">
    <property type="component" value="Unassembled WGS sequence"/>
</dbReference>
<comment type="caution">
    <text evidence="8">The sequence shown here is derived from an EMBL/GenBank/DDBJ whole genome shotgun (WGS) entry which is preliminary data.</text>
</comment>
<evidence type="ECO:0000259" key="6">
    <source>
        <dbReference type="Pfam" id="PF06271"/>
    </source>
</evidence>
<organism evidence="8 9">
    <name type="scientific">Noviherbaspirillum aridicola</name>
    <dbReference type="NCBI Taxonomy" id="2849687"/>
    <lineage>
        <taxon>Bacteria</taxon>
        <taxon>Pseudomonadati</taxon>
        <taxon>Pseudomonadota</taxon>
        <taxon>Betaproteobacteria</taxon>
        <taxon>Burkholderiales</taxon>
        <taxon>Oxalobacteraceae</taxon>
        <taxon>Noviherbaspirillum</taxon>
    </lineage>
</organism>
<dbReference type="Pfam" id="PF06271">
    <property type="entry name" value="RDD"/>
    <property type="match status" value="1"/>
</dbReference>
<gene>
    <name evidence="8" type="ORF">NCCP691_02750</name>
</gene>
<evidence type="ECO:0000256" key="5">
    <source>
        <dbReference type="SAM" id="Phobius"/>
    </source>
</evidence>
<keyword evidence="9" id="KW-1185">Reference proteome</keyword>
<dbReference type="EMBL" id="BPMK01000001">
    <property type="protein sequence ID" value="GIZ50261.1"/>
    <property type="molecule type" value="Genomic_DNA"/>
</dbReference>
<evidence type="ECO:0000256" key="1">
    <source>
        <dbReference type="ARBA" id="ARBA00004141"/>
    </source>
</evidence>
<reference evidence="8 9" key="1">
    <citation type="journal article" date="2022" name="Int. J. Syst. Evol. Microbiol.">
        <title>Noviherbaspirillum aridicola sp. nov., isolated from an arid soil in Pakistan.</title>
        <authorList>
            <person name="Khan I.U."/>
            <person name="Saqib M."/>
            <person name="Amin A."/>
            <person name="Hussain F."/>
            <person name="Li L."/>
            <person name="Liu Y.H."/>
            <person name="Fang B.Z."/>
            <person name="Ahmed I."/>
            <person name="Li W.J."/>
        </authorList>
    </citation>
    <scope>NUCLEOTIDE SEQUENCE [LARGE SCALE GENOMIC DNA]</scope>
    <source>
        <strain evidence="8 9">NCCP-691</strain>
    </source>
</reference>
<feature type="domain" description="GYF" evidence="7">
    <location>
        <begin position="4"/>
        <end position="53"/>
    </location>
</feature>
<dbReference type="InterPro" id="IPR025640">
    <property type="entry name" value="GYF_2"/>
</dbReference>
<keyword evidence="3 5" id="KW-1133">Transmembrane helix</keyword>
<feature type="transmembrane region" description="Helical" evidence="5">
    <location>
        <begin position="126"/>
        <end position="146"/>
    </location>
</feature>
<accession>A0ABQ4PZL8</accession>
<sequence length="415" mass="46377">MNGWWYIRDDERVGPVGVDTLQQLYHEGLIDAASMVWQEGMDQWVPLDEVPGLKEAVHAVPPPAPLGRDDEARHALPLAGRWPRFLARAFDLWWASLAVSASLGFLLSRMFAGFVEWMNGPLSAELFMLACLPLALALDAVIYSVLGNTPGKALLGLRVTSVRGELLPLDAYLRRNLRLWMAGLGFGIPPVSLLTMARQSNRLVKGLQASYDEAAGHRVHARAAGIGRRAAFGVLFCVSVASLAGLRYMELERDRQRVEAAAQKFYVWTNPETEQNVIVDARWRLEAQTNDYGTRLFVFSELTGRGQIIFGPEDVPNVDLPDYANAFLQSMRSRMQFNGRGRFFEEDGLPVWEVEGTMPGKKGSVLSVRVIQLDDVFWRLIVVNQPPLDYSAPLADTMKKSLWNSVLPQEPRPTT</sequence>
<evidence type="ECO:0000259" key="7">
    <source>
        <dbReference type="Pfam" id="PF14237"/>
    </source>
</evidence>
<feature type="domain" description="RDD" evidence="6">
    <location>
        <begin position="79"/>
        <end position="193"/>
    </location>
</feature>
<keyword evidence="4 5" id="KW-0472">Membrane</keyword>
<protein>
    <recommendedName>
        <fullName evidence="10">RDD family membrane protein YckC</fullName>
    </recommendedName>
</protein>